<feature type="compositionally biased region" description="Low complexity" evidence="1">
    <location>
        <begin position="246"/>
        <end position="258"/>
    </location>
</feature>
<evidence type="ECO:0000313" key="3">
    <source>
        <dbReference type="Ensembl" id="ENSORLP00020026984.1"/>
    </source>
</evidence>
<reference evidence="3 4" key="2">
    <citation type="submission" date="2017-04" db="EMBL/GenBank/DDBJ databases">
        <title>CpG methylation of centromeres and impact of large insertions on vertebrate speciation.</title>
        <authorList>
            <person name="Ichikawa K."/>
            <person name="Yoshimura J."/>
            <person name="Morishita S."/>
        </authorList>
    </citation>
    <scope>NUCLEOTIDE SEQUENCE</scope>
    <source>
        <strain evidence="3 4">HNI</strain>
    </source>
</reference>
<proteinExistence type="predicted"/>
<feature type="compositionally biased region" description="Low complexity" evidence="1">
    <location>
        <begin position="290"/>
        <end position="301"/>
    </location>
</feature>
<protein>
    <submittedName>
        <fullName evidence="3">Serine/arginine repetitive matrix 4</fullName>
    </submittedName>
</protein>
<sequence>MQPPGTLQLHPSGPSPVPGLQSIAGGFQKLGEKQLFEKFWKGTFKAVATPRPGSVIVASITARRRTFNFFPILDSRVENWNLGYLVLKNVKGSLFDNRGVFSVCSRSFDELLSPRKGKKKKRKSERRRKRSLLHTILPSNPGKVLFNGSRAQNLPNRREGPHDYDSGNDTSSPPSSKTGVSQASAAEYARTGRVASAFRDSASDSGNSVTSFASSCKPFGETSLSATLCNQISNRRRRGSSRTKGRSSSSRSRSSGSSKYLGRDSRSSSLSSRSSYSRSPSHSDVRRRGSMSSLSSRGSYSRHTDSRETDAKHGRKVRKRGRRKSYTPMRKRRRDSPSHLEARRITSARKRPIPYFRPSPPSSIRSTSVSSWSSIFTRSRSPIHSISRSRSHSFSSYRSYSRSSSWNSTCGSRSRSRSRSLLIKRRKTRH</sequence>
<feature type="compositionally biased region" description="Basic residues" evidence="1">
    <location>
        <begin position="414"/>
        <end position="430"/>
    </location>
</feature>
<reference key="1">
    <citation type="journal article" date="2007" name="Nature">
        <title>The medaka draft genome and insights into vertebrate genome evolution.</title>
        <authorList>
            <person name="Kasahara M."/>
            <person name="Naruse K."/>
            <person name="Sasaki S."/>
            <person name="Nakatani Y."/>
            <person name="Qu W."/>
            <person name="Ahsan B."/>
            <person name="Yamada T."/>
            <person name="Nagayasu Y."/>
            <person name="Doi K."/>
            <person name="Kasai Y."/>
            <person name="Jindo T."/>
            <person name="Kobayashi D."/>
            <person name="Shimada A."/>
            <person name="Toyoda A."/>
            <person name="Kuroki Y."/>
            <person name="Fujiyama A."/>
            <person name="Sasaki T."/>
            <person name="Shimizu A."/>
            <person name="Asakawa S."/>
            <person name="Shimizu N."/>
            <person name="Hashimoto S."/>
            <person name="Yang J."/>
            <person name="Lee Y."/>
            <person name="Matsushima K."/>
            <person name="Sugano S."/>
            <person name="Sakaizumi M."/>
            <person name="Narita T."/>
            <person name="Ohishi K."/>
            <person name="Haga S."/>
            <person name="Ohta F."/>
            <person name="Nomoto H."/>
            <person name="Nogata K."/>
            <person name="Morishita T."/>
            <person name="Endo T."/>
            <person name="Shin-I T."/>
            <person name="Takeda H."/>
            <person name="Morishita S."/>
            <person name="Kohara Y."/>
        </authorList>
    </citation>
    <scope>NUCLEOTIDE SEQUENCE [LARGE SCALE GENOMIC DNA]</scope>
    <source>
        <strain>Hd-rR</strain>
    </source>
</reference>
<dbReference type="AlphaFoldDB" id="A0A3P9M220"/>
<accession>A0A3P9M220</accession>
<dbReference type="InterPro" id="IPR029360">
    <property type="entry name" value="SRRM_C"/>
</dbReference>
<feature type="compositionally biased region" description="Basic residues" evidence="1">
    <location>
        <begin position="115"/>
        <end position="132"/>
    </location>
</feature>
<feature type="compositionally biased region" description="Basic and acidic residues" evidence="1">
    <location>
        <begin position="302"/>
        <end position="312"/>
    </location>
</feature>
<feature type="region of interest" description="Disordered" evidence="1">
    <location>
        <begin position="228"/>
        <end position="430"/>
    </location>
</feature>
<feature type="region of interest" description="Disordered" evidence="1">
    <location>
        <begin position="138"/>
        <end position="187"/>
    </location>
</feature>
<feature type="compositionally biased region" description="Basic and acidic residues" evidence="1">
    <location>
        <begin position="156"/>
        <end position="165"/>
    </location>
</feature>
<feature type="region of interest" description="Disordered" evidence="1">
    <location>
        <begin position="114"/>
        <end position="133"/>
    </location>
</feature>
<feature type="compositionally biased region" description="Low complexity" evidence="1">
    <location>
        <begin position="267"/>
        <end position="280"/>
    </location>
</feature>
<feature type="compositionally biased region" description="Low complexity" evidence="1">
    <location>
        <begin position="362"/>
        <end position="405"/>
    </location>
</feature>
<reference evidence="3" key="3">
    <citation type="submission" date="2025-08" db="UniProtKB">
        <authorList>
            <consortium name="Ensembl"/>
        </authorList>
    </citation>
    <scope>IDENTIFICATION</scope>
    <source>
        <strain evidence="3">HNI</strain>
    </source>
</reference>
<feature type="compositionally biased region" description="Basic residues" evidence="1">
    <location>
        <begin position="313"/>
        <end position="334"/>
    </location>
</feature>
<dbReference type="Ensembl" id="ENSORLT00020000498.1">
    <property type="protein sequence ID" value="ENSORLP00020026984.1"/>
    <property type="gene ID" value="ENSORLG00020009749.1"/>
</dbReference>
<evidence type="ECO:0000256" key="1">
    <source>
        <dbReference type="SAM" id="MobiDB-lite"/>
    </source>
</evidence>
<reference evidence="3" key="4">
    <citation type="submission" date="2025-09" db="UniProtKB">
        <authorList>
            <consortium name="Ensembl"/>
        </authorList>
    </citation>
    <scope>IDENTIFICATION</scope>
    <source>
        <strain evidence="3">HNI</strain>
    </source>
</reference>
<dbReference type="Pfam" id="PF15230">
    <property type="entry name" value="SRRM_C"/>
    <property type="match status" value="1"/>
</dbReference>
<dbReference type="PANTHER" id="PTHR34755:SF4">
    <property type="entry name" value="F-BOX DOMAIN-CONTAINING PROTEIN"/>
    <property type="match status" value="1"/>
</dbReference>
<evidence type="ECO:0000259" key="2">
    <source>
        <dbReference type="Pfam" id="PF15230"/>
    </source>
</evidence>
<dbReference type="InterPro" id="IPR052109">
    <property type="entry name" value="SRRM_Domain-Containing"/>
</dbReference>
<name>A0A3P9M220_ORYLA</name>
<dbReference type="Proteomes" id="UP000265180">
    <property type="component" value="Chromosome 9"/>
</dbReference>
<evidence type="ECO:0000313" key="4">
    <source>
        <dbReference type="Proteomes" id="UP000265180"/>
    </source>
</evidence>
<feature type="compositionally biased region" description="Polar residues" evidence="1">
    <location>
        <begin position="167"/>
        <end position="184"/>
    </location>
</feature>
<dbReference type="PANTHER" id="PTHR34755">
    <property type="entry name" value="SERINE/ARGININE REPETITIVE MATRIX PROTEIN 3-RELATED"/>
    <property type="match status" value="1"/>
</dbReference>
<feature type="compositionally biased region" description="Basic and acidic residues" evidence="1">
    <location>
        <begin position="335"/>
        <end position="344"/>
    </location>
</feature>
<feature type="domain" description="Serine/arginine repetitive matrix protein C-terminal" evidence="2">
    <location>
        <begin position="297"/>
        <end position="358"/>
    </location>
</feature>
<feature type="compositionally biased region" description="Basic residues" evidence="1">
    <location>
        <begin position="234"/>
        <end position="245"/>
    </location>
</feature>
<organism evidence="3 4">
    <name type="scientific">Oryzias latipes</name>
    <name type="common">Japanese rice fish</name>
    <name type="synonym">Japanese killifish</name>
    <dbReference type="NCBI Taxonomy" id="8090"/>
    <lineage>
        <taxon>Eukaryota</taxon>
        <taxon>Metazoa</taxon>
        <taxon>Chordata</taxon>
        <taxon>Craniata</taxon>
        <taxon>Vertebrata</taxon>
        <taxon>Euteleostomi</taxon>
        <taxon>Actinopterygii</taxon>
        <taxon>Neopterygii</taxon>
        <taxon>Teleostei</taxon>
        <taxon>Neoteleostei</taxon>
        <taxon>Acanthomorphata</taxon>
        <taxon>Ovalentaria</taxon>
        <taxon>Atherinomorphae</taxon>
        <taxon>Beloniformes</taxon>
        <taxon>Adrianichthyidae</taxon>
        <taxon>Oryziinae</taxon>
        <taxon>Oryzias</taxon>
    </lineage>
</organism>